<evidence type="ECO:0000313" key="2">
    <source>
        <dbReference type="EMBL" id="SEH56739.1"/>
    </source>
</evidence>
<dbReference type="Proteomes" id="UP000199634">
    <property type="component" value="Unassembled WGS sequence"/>
</dbReference>
<evidence type="ECO:0000313" key="3">
    <source>
        <dbReference type="Proteomes" id="UP000199634"/>
    </source>
</evidence>
<dbReference type="EMBL" id="FNXE01000002">
    <property type="protein sequence ID" value="SEH56739.1"/>
    <property type="molecule type" value="Genomic_DNA"/>
</dbReference>
<accession>A0A1H6JCF9</accession>
<dbReference type="PROSITE" id="PS51257">
    <property type="entry name" value="PROKAR_LIPOPROTEIN"/>
    <property type="match status" value="1"/>
</dbReference>
<dbReference type="OrthoDB" id="880459at2"/>
<dbReference type="Pfam" id="PF03724">
    <property type="entry name" value="META"/>
    <property type="match status" value="1"/>
</dbReference>
<protein>
    <submittedName>
        <fullName evidence="2">Heat shock protein HslJ</fullName>
    </submittedName>
</protein>
<dbReference type="RefSeq" id="WP_091095489.1">
    <property type="nucleotide sequence ID" value="NZ_FNXE01000002.1"/>
</dbReference>
<dbReference type="InterPro" id="IPR038670">
    <property type="entry name" value="HslJ-like_sf"/>
</dbReference>
<keyword evidence="2" id="KW-0346">Stress response</keyword>
<dbReference type="Gene3D" id="2.40.128.270">
    <property type="match status" value="1"/>
</dbReference>
<evidence type="ECO:0000259" key="1">
    <source>
        <dbReference type="Pfam" id="PF03724"/>
    </source>
</evidence>
<keyword evidence="3" id="KW-1185">Reference proteome</keyword>
<organism evidence="2 3">
    <name type="scientific">Paenimyroides marinum</name>
    <dbReference type="NCBI Taxonomy" id="1159016"/>
    <lineage>
        <taxon>Bacteria</taxon>
        <taxon>Pseudomonadati</taxon>
        <taxon>Bacteroidota</taxon>
        <taxon>Flavobacteriia</taxon>
        <taxon>Flavobacteriales</taxon>
        <taxon>Flavobacteriaceae</taxon>
        <taxon>Paenimyroides</taxon>
    </lineage>
</organism>
<feature type="domain" description="DUF306" evidence="1">
    <location>
        <begin position="40"/>
        <end position="146"/>
    </location>
</feature>
<dbReference type="InterPro" id="IPR053147">
    <property type="entry name" value="Hsp_HslJ-like"/>
</dbReference>
<sequence length="151" mass="16994">MKKILTFGFIGIFNLGIVSCSCSQNMFDSTKASSEKIMSTLNNTSWVLKRLDSQNRDFIPTEEQKELVLSFSDNTYGTSDGCNGQGGEFNVKDNEISFDKGMSTMRYCGDEMKHLIYSVPLGKIKSIKVKKDQLQLFDENNAVVATYIKKK</sequence>
<proteinExistence type="predicted"/>
<dbReference type="PANTHER" id="PTHR35535:SF1">
    <property type="entry name" value="HEAT SHOCK PROTEIN HSLJ"/>
    <property type="match status" value="1"/>
</dbReference>
<reference evidence="3" key="1">
    <citation type="submission" date="2016-10" db="EMBL/GenBank/DDBJ databases">
        <authorList>
            <person name="Varghese N."/>
            <person name="Submissions S."/>
        </authorList>
    </citation>
    <scope>NUCLEOTIDE SEQUENCE [LARGE SCALE GENOMIC DNA]</scope>
    <source>
        <strain evidence="3">CGMCC 1.10825</strain>
    </source>
</reference>
<name>A0A1H6JCF9_9FLAO</name>
<gene>
    <name evidence="2" type="ORF">SAMN02927937_00239</name>
</gene>
<dbReference type="STRING" id="1159016.SAMN02927937_00239"/>
<dbReference type="AlphaFoldDB" id="A0A1H6JCF9"/>
<dbReference type="InterPro" id="IPR005184">
    <property type="entry name" value="DUF306_Meta_HslJ"/>
</dbReference>
<dbReference type="PANTHER" id="PTHR35535">
    <property type="entry name" value="HEAT SHOCK PROTEIN HSLJ"/>
    <property type="match status" value="1"/>
</dbReference>